<dbReference type="RefSeq" id="WP_011175955.1">
    <property type="nucleotide sequence ID" value="NC_005861.2"/>
</dbReference>
<dbReference type="STRING" id="264201.pc1406"/>
<sequence>MLGHENQLTLFDEDYIQNFSKTYGVKVQEKIERFGIDLTDSQARIMEGILRGFTLTDYKGNTLPLEKSDLVDDKYAFGDLPSTYKYVNKIPCLKATQA</sequence>
<organism evidence="1 2">
    <name type="scientific">Protochlamydia amoebophila (strain UWE25)</name>
    <dbReference type="NCBI Taxonomy" id="264201"/>
    <lineage>
        <taxon>Bacteria</taxon>
        <taxon>Pseudomonadati</taxon>
        <taxon>Chlamydiota</taxon>
        <taxon>Chlamydiia</taxon>
        <taxon>Parachlamydiales</taxon>
        <taxon>Parachlamydiaceae</taxon>
        <taxon>Candidatus Protochlamydia</taxon>
    </lineage>
</organism>
<protein>
    <submittedName>
        <fullName evidence="1">Uncharacterized protein</fullName>
    </submittedName>
</protein>
<evidence type="ECO:0000313" key="1">
    <source>
        <dbReference type="EMBL" id="CAF24130.1"/>
    </source>
</evidence>
<dbReference type="KEGG" id="pcu:PC_RS06770"/>
<dbReference type="HOGENOM" id="CLU_2331211_0_0_0"/>
<keyword evidence="2" id="KW-1185">Reference proteome</keyword>
<name>Q6MBB9_PARUW</name>
<evidence type="ECO:0000313" key="2">
    <source>
        <dbReference type="Proteomes" id="UP000000529"/>
    </source>
</evidence>
<accession>Q6MBB9</accession>
<dbReference type="AlphaFoldDB" id="Q6MBB9"/>
<reference evidence="1 2" key="1">
    <citation type="journal article" date="2004" name="Science">
        <title>Illuminating the evolutionary history of chlamydiae.</title>
        <authorList>
            <person name="Horn M."/>
            <person name="Collingro A."/>
            <person name="Schmitz-Esser S."/>
            <person name="Beier C.L."/>
            <person name="Purkhold U."/>
            <person name="Fartmann B."/>
            <person name="Brandt P."/>
            <person name="Nyakatura G.J."/>
            <person name="Droege M."/>
            <person name="Frishman D."/>
            <person name="Rattei T."/>
            <person name="Mewes H."/>
            <person name="Wagner M."/>
        </authorList>
    </citation>
    <scope>NUCLEOTIDE SEQUENCE [LARGE SCALE GENOMIC DNA]</scope>
    <source>
        <strain evidence="1 2">UWE25</strain>
    </source>
</reference>
<dbReference type="EMBL" id="BX908798">
    <property type="protein sequence ID" value="CAF24130.1"/>
    <property type="molecule type" value="Genomic_DNA"/>
</dbReference>
<proteinExistence type="predicted"/>
<dbReference type="Proteomes" id="UP000000529">
    <property type="component" value="Chromosome"/>
</dbReference>
<gene>
    <name evidence="1" type="ORF">PC_RS06770</name>
</gene>